<organism evidence="1 2">
    <name type="scientific">Pseudanabaena frigida</name>
    <dbReference type="NCBI Taxonomy" id="945775"/>
    <lineage>
        <taxon>Bacteria</taxon>
        <taxon>Bacillati</taxon>
        <taxon>Cyanobacteriota</taxon>
        <taxon>Cyanophyceae</taxon>
        <taxon>Pseudanabaenales</taxon>
        <taxon>Pseudanabaenaceae</taxon>
        <taxon>Pseudanabaena</taxon>
    </lineage>
</organism>
<dbReference type="Proteomes" id="UP000249467">
    <property type="component" value="Unassembled WGS sequence"/>
</dbReference>
<reference evidence="1 2" key="2">
    <citation type="submission" date="2018-06" db="EMBL/GenBank/DDBJ databases">
        <title>Metagenomic assembly of (sub)arctic Cyanobacteria and their associated microbiome from non-axenic cultures.</title>
        <authorList>
            <person name="Baurain D."/>
        </authorList>
    </citation>
    <scope>NUCLEOTIDE SEQUENCE [LARGE SCALE GENOMIC DNA]</scope>
    <source>
        <strain evidence="1">ULC066bin1</strain>
    </source>
</reference>
<reference evidence="1 2" key="1">
    <citation type="submission" date="2018-04" db="EMBL/GenBank/DDBJ databases">
        <authorList>
            <person name="Go L.Y."/>
            <person name="Mitchell J.A."/>
        </authorList>
    </citation>
    <scope>NUCLEOTIDE SEQUENCE [LARGE SCALE GENOMIC DNA]</scope>
    <source>
        <strain evidence="1">ULC066bin1</strain>
    </source>
</reference>
<sequence>MLKFSISFVDGSYQEFEESDSIFVKLKTLQKSGLEGKELVHELLTDDWGAPPVIVKLTGVLEDATVVDENIRYN</sequence>
<accession>A0A2W4W0W2</accession>
<gene>
    <name evidence="1" type="ORF">DCF19_17715</name>
</gene>
<dbReference type="AlphaFoldDB" id="A0A2W4W0W2"/>
<protein>
    <submittedName>
        <fullName evidence="1">Uncharacterized protein</fullName>
    </submittedName>
</protein>
<evidence type="ECO:0000313" key="2">
    <source>
        <dbReference type="Proteomes" id="UP000249467"/>
    </source>
</evidence>
<proteinExistence type="predicted"/>
<comment type="caution">
    <text evidence="1">The sequence shown here is derived from an EMBL/GenBank/DDBJ whole genome shotgun (WGS) entry which is preliminary data.</text>
</comment>
<evidence type="ECO:0000313" key="1">
    <source>
        <dbReference type="EMBL" id="PZO37900.1"/>
    </source>
</evidence>
<name>A0A2W4W0W2_9CYAN</name>
<dbReference type="EMBL" id="QBML01000027">
    <property type="protein sequence ID" value="PZO37900.1"/>
    <property type="molecule type" value="Genomic_DNA"/>
</dbReference>